<evidence type="ECO:0000313" key="2">
    <source>
        <dbReference type="Proteomes" id="UP000199068"/>
    </source>
</evidence>
<dbReference type="SMART" id="SM00671">
    <property type="entry name" value="SEL1"/>
    <property type="match status" value="6"/>
</dbReference>
<dbReference type="Proteomes" id="UP000199068">
    <property type="component" value="Unassembled WGS sequence"/>
</dbReference>
<keyword evidence="2" id="KW-1185">Reference proteome</keyword>
<evidence type="ECO:0008006" key="3">
    <source>
        <dbReference type="Google" id="ProtNLM"/>
    </source>
</evidence>
<gene>
    <name evidence="1" type="ORF">SAMN04515677_11039</name>
</gene>
<sequence>MDFINVKNFFLNDGLKFFNLATSYYYGINVEKNLVKAYDLYLRSASLGICEAQNMVGIMNFNGEGIPQNTENSIKYFEKAASQGNTTSMFNLSMIYLSDEDKRDYDKAQEYLIKLAELGYILANDVLGYMYFEGIADEKSYDKALSYWDKSIENQDINNTSNETINNLISSDLKKEGLSTNNNINSLNSLDNLEYTIGTIDNFEELPIPKDKNYNVDQISKQETGPDFEKMNLADNYFYGTNVDIDYLKAFDIYNELAELGNINAQIKVANMYKDGLGVNQDYYKSIEWYSRAIGSQI</sequence>
<dbReference type="EMBL" id="FNGW01000010">
    <property type="protein sequence ID" value="SDM37093.1"/>
    <property type="molecule type" value="Genomic_DNA"/>
</dbReference>
<dbReference type="InterPro" id="IPR050767">
    <property type="entry name" value="Sel1_AlgK"/>
</dbReference>
<evidence type="ECO:0000313" key="1">
    <source>
        <dbReference type="EMBL" id="SDM37093.1"/>
    </source>
</evidence>
<dbReference type="Pfam" id="PF08238">
    <property type="entry name" value="Sel1"/>
    <property type="match status" value="6"/>
</dbReference>
<dbReference type="Gene3D" id="1.25.40.10">
    <property type="entry name" value="Tetratricopeptide repeat domain"/>
    <property type="match status" value="2"/>
</dbReference>
<proteinExistence type="predicted"/>
<dbReference type="AlphaFoldDB" id="A0A1G9SNK5"/>
<accession>A0A1G9SNK5</accession>
<organism evidence="1 2">
    <name type="scientific">Romboutsia lituseburensis DSM 797</name>
    <dbReference type="NCBI Taxonomy" id="1121325"/>
    <lineage>
        <taxon>Bacteria</taxon>
        <taxon>Bacillati</taxon>
        <taxon>Bacillota</taxon>
        <taxon>Clostridia</taxon>
        <taxon>Peptostreptococcales</taxon>
        <taxon>Peptostreptococcaceae</taxon>
        <taxon>Romboutsia</taxon>
    </lineage>
</organism>
<reference evidence="1 2" key="1">
    <citation type="submission" date="2016-10" db="EMBL/GenBank/DDBJ databases">
        <authorList>
            <person name="de Groot N.N."/>
        </authorList>
    </citation>
    <scope>NUCLEOTIDE SEQUENCE [LARGE SCALE GENOMIC DNA]</scope>
    <source>
        <strain evidence="1 2">DSM 797</strain>
    </source>
</reference>
<dbReference type="PANTHER" id="PTHR11102">
    <property type="entry name" value="SEL-1-LIKE PROTEIN"/>
    <property type="match status" value="1"/>
</dbReference>
<dbReference type="InterPro" id="IPR011990">
    <property type="entry name" value="TPR-like_helical_dom_sf"/>
</dbReference>
<dbReference type="GO" id="GO:0036503">
    <property type="term" value="P:ERAD pathway"/>
    <property type="evidence" value="ECO:0007669"/>
    <property type="project" value="TreeGrafter"/>
</dbReference>
<dbReference type="STRING" id="1121325.SAMN04515677_11039"/>
<dbReference type="SUPFAM" id="SSF81901">
    <property type="entry name" value="HCP-like"/>
    <property type="match status" value="2"/>
</dbReference>
<name>A0A1G9SNK5_9FIRM</name>
<dbReference type="PANTHER" id="PTHR11102:SF147">
    <property type="entry name" value="SEL1L ADAPTOR SUBUNIT OF ERAD E3 UBIQUITIN LIGASE"/>
    <property type="match status" value="1"/>
</dbReference>
<protein>
    <recommendedName>
        <fullName evidence="3">Sel1 repeat-containing protein</fullName>
    </recommendedName>
</protein>
<dbReference type="RefSeq" id="WP_092727366.1">
    <property type="nucleotide sequence ID" value="NZ_FNGW01000010.1"/>
</dbReference>
<dbReference type="InterPro" id="IPR006597">
    <property type="entry name" value="Sel1-like"/>
</dbReference>